<evidence type="ECO:0000313" key="1">
    <source>
        <dbReference type="EMBL" id="MDE5413118.1"/>
    </source>
</evidence>
<protein>
    <recommendedName>
        <fullName evidence="3">DUF1292 domain-containing protein</fullName>
    </recommendedName>
</protein>
<dbReference type="EMBL" id="JAOTPO010000003">
    <property type="protein sequence ID" value="MDE5413118.1"/>
    <property type="molecule type" value="Genomic_DNA"/>
</dbReference>
<organism evidence="1 2">
    <name type="scientific">Alkalihalobacterium chitinilyticum</name>
    <dbReference type="NCBI Taxonomy" id="2980103"/>
    <lineage>
        <taxon>Bacteria</taxon>
        <taxon>Bacillati</taxon>
        <taxon>Bacillota</taxon>
        <taxon>Bacilli</taxon>
        <taxon>Bacillales</taxon>
        <taxon>Bacillaceae</taxon>
        <taxon>Alkalihalobacterium</taxon>
    </lineage>
</organism>
<sequence length="89" mass="10457">MNLQDALYNWLSIKVVHEARPDDQAALDTYEFFSTILTEDHKLEQIVVEVVDPMYIVRYVKDGNDEQKQFPIELIEALLVQIESEPKYN</sequence>
<comment type="caution">
    <text evidence="1">The sequence shown here is derived from an EMBL/GenBank/DDBJ whole genome shotgun (WGS) entry which is preliminary data.</text>
</comment>
<evidence type="ECO:0000313" key="2">
    <source>
        <dbReference type="Proteomes" id="UP001148125"/>
    </source>
</evidence>
<dbReference type="RefSeq" id="WP_275117734.1">
    <property type="nucleotide sequence ID" value="NZ_JAOTPO010000003.1"/>
</dbReference>
<gene>
    <name evidence="1" type="ORF">N7Z68_06945</name>
</gene>
<name>A0ABT5VCD9_9BACI</name>
<keyword evidence="2" id="KW-1185">Reference proteome</keyword>
<evidence type="ECO:0008006" key="3">
    <source>
        <dbReference type="Google" id="ProtNLM"/>
    </source>
</evidence>
<accession>A0ABT5VCD9</accession>
<dbReference type="Proteomes" id="UP001148125">
    <property type="component" value="Unassembled WGS sequence"/>
</dbReference>
<reference evidence="1" key="1">
    <citation type="submission" date="2024-05" db="EMBL/GenBank/DDBJ databases">
        <title>Alkalihalobacillus sp. strain MEB203 novel alkaliphilic bacterium from Lonar Lake, India.</title>
        <authorList>
            <person name="Joshi A."/>
            <person name="Thite S."/>
            <person name="Mengade P."/>
        </authorList>
    </citation>
    <scope>NUCLEOTIDE SEQUENCE</scope>
    <source>
        <strain evidence="1">MEB 203</strain>
    </source>
</reference>
<proteinExistence type="predicted"/>